<keyword evidence="5" id="KW-1185">Reference proteome</keyword>
<feature type="domain" description="HSF-type DNA-binding" evidence="3">
    <location>
        <begin position="4"/>
        <end position="57"/>
    </location>
</feature>
<evidence type="ECO:0000313" key="4">
    <source>
        <dbReference type="EMBL" id="ORX68294.1"/>
    </source>
</evidence>
<dbReference type="GO" id="GO:0043565">
    <property type="term" value="F:sequence-specific DNA binding"/>
    <property type="evidence" value="ECO:0007669"/>
    <property type="project" value="InterPro"/>
</dbReference>
<name>A0A1Y1W511_9FUNG</name>
<evidence type="ECO:0000256" key="1">
    <source>
        <dbReference type="ARBA" id="ARBA00023125"/>
    </source>
</evidence>
<dbReference type="InterPro" id="IPR036388">
    <property type="entry name" value="WH-like_DNA-bd_sf"/>
</dbReference>
<feature type="region of interest" description="Disordered" evidence="2">
    <location>
        <begin position="66"/>
        <end position="135"/>
    </location>
</feature>
<feature type="region of interest" description="Disordered" evidence="2">
    <location>
        <begin position="247"/>
        <end position="268"/>
    </location>
</feature>
<proteinExistence type="predicted"/>
<feature type="compositionally biased region" description="Polar residues" evidence="2">
    <location>
        <begin position="74"/>
        <end position="85"/>
    </location>
</feature>
<keyword evidence="1" id="KW-0238">DNA-binding</keyword>
<dbReference type="AlphaFoldDB" id="A0A1Y1W511"/>
<organism evidence="4 5">
    <name type="scientific">Linderina pennispora</name>
    <dbReference type="NCBI Taxonomy" id="61395"/>
    <lineage>
        <taxon>Eukaryota</taxon>
        <taxon>Fungi</taxon>
        <taxon>Fungi incertae sedis</taxon>
        <taxon>Zoopagomycota</taxon>
        <taxon>Kickxellomycotina</taxon>
        <taxon>Kickxellomycetes</taxon>
        <taxon>Kickxellales</taxon>
        <taxon>Kickxellaceae</taxon>
        <taxon>Linderina</taxon>
    </lineage>
</organism>
<comment type="caution">
    <text evidence="4">The sequence shown here is derived from an EMBL/GenBank/DDBJ whole genome shotgun (WGS) entry which is preliminary data.</text>
</comment>
<accession>A0A1Y1W511</accession>
<protein>
    <recommendedName>
        <fullName evidence="3">HSF-type DNA-binding domain-containing protein</fullName>
    </recommendedName>
</protein>
<dbReference type="EMBL" id="MCFD01000010">
    <property type="protein sequence ID" value="ORX68294.1"/>
    <property type="molecule type" value="Genomic_DNA"/>
</dbReference>
<dbReference type="RefSeq" id="XP_040742108.1">
    <property type="nucleotide sequence ID" value="XM_040890953.1"/>
</dbReference>
<dbReference type="Gene3D" id="1.10.10.10">
    <property type="entry name" value="Winged helix-like DNA-binding domain superfamily/Winged helix DNA-binding domain"/>
    <property type="match status" value="1"/>
</dbReference>
<feature type="compositionally biased region" description="Low complexity" evidence="2">
    <location>
        <begin position="113"/>
        <end position="122"/>
    </location>
</feature>
<reference evidence="4 5" key="1">
    <citation type="submission" date="2016-07" db="EMBL/GenBank/DDBJ databases">
        <title>Pervasive Adenine N6-methylation of Active Genes in Fungi.</title>
        <authorList>
            <consortium name="DOE Joint Genome Institute"/>
            <person name="Mondo S.J."/>
            <person name="Dannebaum R.O."/>
            <person name="Kuo R.C."/>
            <person name="Labutti K."/>
            <person name="Haridas S."/>
            <person name="Kuo A."/>
            <person name="Salamov A."/>
            <person name="Ahrendt S.R."/>
            <person name="Lipzen A."/>
            <person name="Sullivan W."/>
            <person name="Andreopoulos W.B."/>
            <person name="Clum A."/>
            <person name="Lindquist E."/>
            <person name="Daum C."/>
            <person name="Ramamoorthy G.K."/>
            <person name="Gryganskyi A."/>
            <person name="Culley D."/>
            <person name="Magnuson J.K."/>
            <person name="James T.Y."/>
            <person name="O'Malley M.A."/>
            <person name="Stajich J.E."/>
            <person name="Spatafora J.W."/>
            <person name="Visel A."/>
            <person name="Grigoriev I.V."/>
        </authorList>
    </citation>
    <scope>NUCLEOTIDE SEQUENCE [LARGE SCALE GENOMIC DNA]</scope>
    <source>
        <strain evidence="4 5">ATCC 12442</strain>
    </source>
</reference>
<evidence type="ECO:0000313" key="5">
    <source>
        <dbReference type="Proteomes" id="UP000193922"/>
    </source>
</evidence>
<evidence type="ECO:0000259" key="3">
    <source>
        <dbReference type="Pfam" id="PF00447"/>
    </source>
</evidence>
<dbReference type="GeneID" id="63807601"/>
<dbReference type="Proteomes" id="UP000193922">
    <property type="component" value="Unassembled WGS sequence"/>
</dbReference>
<dbReference type="OrthoDB" id="5565197at2759"/>
<dbReference type="Pfam" id="PF00447">
    <property type="entry name" value="HSF_DNA-bind"/>
    <property type="match status" value="1"/>
</dbReference>
<evidence type="ECO:0000256" key="2">
    <source>
        <dbReference type="SAM" id="MobiDB-lite"/>
    </source>
</evidence>
<gene>
    <name evidence="4" type="ORF">DL89DRAFT_30979</name>
</gene>
<dbReference type="GO" id="GO:0003700">
    <property type="term" value="F:DNA-binding transcription factor activity"/>
    <property type="evidence" value="ECO:0007669"/>
    <property type="project" value="InterPro"/>
</dbReference>
<sequence>MAASQVDSLQKNFNDYKFKRITDQRRLRHINEKRTVIFEHEFFKPGRPDLLERIVRKSAELKAKRMRLAERESQQQSQIASNYGHHQSLPPPLPHRNRVRSEDSKSVSRKSRAVSGRAAGGRTMRSVTGERPAPYSRSVPVDYGLSMPAQAPAQHPHHLPAQQMMPTGLAHIAMHTSAGSSSDLSTHFGAHEFSFGSRSDFSAGHHSAPAIGSETMHHTAFYVGHGTPAFSFPGHIGYAAPVQLSNTQSSAGGSPLQQLDSQANGFGY</sequence>
<dbReference type="InterPro" id="IPR000232">
    <property type="entry name" value="HSF_DNA-bd"/>
</dbReference>